<dbReference type="InterPro" id="IPR036249">
    <property type="entry name" value="Thioredoxin-like_sf"/>
</dbReference>
<comment type="caution">
    <text evidence="4">The sequence shown here is derived from an EMBL/GenBank/DDBJ whole genome shotgun (WGS) entry which is preliminary data.</text>
</comment>
<dbReference type="Pfam" id="PF14497">
    <property type="entry name" value="GST_C_3"/>
    <property type="match status" value="1"/>
</dbReference>
<dbReference type="Proteomes" id="UP001465755">
    <property type="component" value="Unassembled WGS sequence"/>
</dbReference>
<dbReference type="InterPro" id="IPR004045">
    <property type="entry name" value="Glutathione_S-Trfase_N"/>
</dbReference>
<dbReference type="SUPFAM" id="SSF47616">
    <property type="entry name" value="GST C-terminal domain-like"/>
    <property type="match status" value="1"/>
</dbReference>
<dbReference type="SFLD" id="SFLDS00019">
    <property type="entry name" value="Glutathione_Transferase_(cytos"/>
    <property type="match status" value="1"/>
</dbReference>
<dbReference type="Pfam" id="PF02798">
    <property type="entry name" value="GST_N"/>
    <property type="match status" value="1"/>
</dbReference>
<evidence type="ECO:0000259" key="3">
    <source>
        <dbReference type="PROSITE" id="PS50405"/>
    </source>
</evidence>
<dbReference type="InterPro" id="IPR036282">
    <property type="entry name" value="Glutathione-S-Trfase_C_sf"/>
</dbReference>
<dbReference type="PROSITE" id="PS50404">
    <property type="entry name" value="GST_NTER"/>
    <property type="match status" value="1"/>
</dbReference>
<evidence type="ECO:0000313" key="5">
    <source>
        <dbReference type="Proteomes" id="UP001465755"/>
    </source>
</evidence>
<evidence type="ECO:0000259" key="2">
    <source>
        <dbReference type="PROSITE" id="PS50404"/>
    </source>
</evidence>
<gene>
    <name evidence="4" type="ORF">WJX73_007943</name>
</gene>
<reference evidence="4 5" key="1">
    <citation type="journal article" date="2024" name="Nat. Commun.">
        <title>Phylogenomics reveals the evolutionary origins of lichenization in chlorophyte algae.</title>
        <authorList>
            <person name="Puginier C."/>
            <person name="Libourel C."/>
            <person name="Otte J."/>
            <person name="Skaloud P."/>
            <person name="Haon M."/>
            <person name="Grisel S."/>
            <person name="Petersen M."/>
            <person name="Berrin J.G."/>
            <person name="Delaux P.M."/>
            <person name="Dal Grande F."/>
            <person name="Keller J."/>
        </authorList>
    </citation>
    <scope>NUCLEOTIDE SEQUENCE [LARGE SCALE GENOMIC DNA]</scope>
    <source>
        <strain evidence="4 5">SAG 2036</strain>
    </source>
</reference>
<organism evidence="4 5">
    <name type="scientific">Symbiochloris irregularis</name>
    <dbReference type="NCBI Taxonomy" id="706552"/>
    <lineage>
        <taxon>Eukaryota</taxon>
        <taxon>Viridiplantae</taxon>
        <taxon>Chlorophyta</taxon>
        <taxon>core chlorophytes</taxon>
        <taxon>Trebouxiophyceae</taxon>
        <taxon>Trebouxiales</taxon>
        <taxon>Trebouxiaceae</taxon>
        <taxon>Symbiochloris</taxon>
    </lineage>
</organism>
<dbReference type="InterPro" id="IPR010987">
    <property type="entry name" value="Glutathione-S-Trfase_C-like"/>
</dbReference>
<dbReference type="PANTHER" id="PTHR44051:SF9">
    <property type="entry name" value="GLUTATHIONE S-TRANSFERASE 1"/>
    <property type="match status" value="1"/>
</dbReference>
<dbReference type="AlphaFoldDB" id="A0AAW1PJ63"/>
<dbReference type="SFLD" id="SFLDG00358">
    <property type="entry name" value="Main_(cytGST)"/>
    <property type="match status" value="1"/>
</dbReference>
<dbReference type="SUPFAM" id="SSF52833">
    <property type="entry name" value="Thioredoxin-like"/>
    <property type="match status" value="1"/>
</dbReference>
<evidence type="ECO:0000256" key="1">
    <source>
        <dbReference type="ARBA" id="ARBA00007409"/>
    </source>
</evidence>
<feature type="domain" description="GST N-terminal" evidence="2">
    <location>
        <begin position="17"/>
        <end position="98"/>
    </location>
</feature>
<comment type="similarity">
    <text evidence="1">Belongs to the GST superfamily.</text>
</comment>
<dbReference type="Gene3D" id="3.40.30.10">
    <property type="entry name" value="Glutaredoxin"/>
    <property type="match status" value="1"/>
</dbReference>
<feature type="domain" description="GST C-terminal" evidence="3">
    <location>
        <begin position="104"/>
        <end position="227"/>
    </location>
</feature>
<evidence type="ECO:0000313" key="4">
    <source>
        <dbReference type="EMBL" id="KAK9809619.1"/>
    </source>
</evidence>
<dbReference type="EMBL" id="JALJOQ010000018">
    <property type="protein sequence ID" value="KAK9809619.1"/>
    <property type="molecule type" value="Genomic_DNA"/>
</dbReference>
<sequence>MARPITGMPQGVAKQSSRTWILYHLPGARSSKIVWLLKELELQAEIVQFESLRDVRTRQGYETISPLRKIPVLVTQYGPMLESVAIQEFIISTNGKGRLRPAVDSPQLQKYLQWIHFAEPSLAAHISIYKRARAAQEQPGQDKVADHAAKQIRAGLAVIEAALTEHRQPYILGREFSAADISLVHGLRAAQGEGLLKDFPLTDAYMETLKARPMYQESYVPYPAPTS</sequence>
<dbReference type="InterPro" id="IPR004046">
    <property type="entry name" value="GST_C"/>
</dbReference>
<keyword evidence="5" id="KW-1185">Reference proteome</keyword>
<protein>
    <recommendedName>
        <fullName evidence="6">Glutathione S-transferase</fullName>
    </recommendedName>
</protein>
<dbReference type="InterPro" id="IPR040079">
    <property type="entry name" value="Glutathione_S-Trfase"/>
</dbReference>
<name>A0AAW1PJ63_9CHLO</name>
<dbReference type="Gene3D" id="1.20.1050.10">
    <property type="match status" value="1"/>
</dbReference>
<evidence type="ECO:0008006" key="6">
    <source>
        <dbReference type="Google" id="ProtNLM"/>
    </source>
</evidence>
<dbReference type="PANTHER" id="PTHR44051">
    <property type="entry name" value="GLUTATHIONE S-TRANSFERASE-RELATED"/>
    <property type="match status" value="1"/>
</dbReference>
<proteinExistence type="inferred from homology"/>
<dbReference type="PROSITE" id="PS50405">
    <property type="entry name" value="GST_CTER"/>
    <property type="match status" value="1"/>
</dbReference>
<accession>A0AAW1PJ63</accession>